<reference evidence="4" key="2">
    <citation type="submission" date="2025-09" db="UniProtKB">
        <authorList>
            <consortium name="Ensembl"/>
        </authorList>
    </citation>
    <scope>IDENTIFICATION</scope>
</reference>
<dbReference type="InterPro" id="IPR036867">
    <property type="entry name" value="R3H_dom_sf"/>
</dbReference>
<gene>
    <name evidence="4" type="primary">LOC107687605</name>
</gene>
<dbReference type="SUPFAM" id="SSF82708">
    <property type="entry name" value="R3H domain"/>
    <property type="match status" value="1"/>
</dbReference>
<dbReference type="Ensembl" id="ENSSANT00000074326.1">
    <property type="protein sequence ID" value="ENSSANP00000069911.1"/>
    <property type="gene ID" value="ENSSANG00000034890.1"/>
</dbReference>
<evidence type="ECO:0000313" key="4">
    <source>
        <dbReference type="Ensembl" id="ENSSANP00000069911.1"/>
    </source>
</evidence>
<keyword evidence="5" id="KW-1185">Reference proteome</keyword>
<dbReference type="InterPro" id="IPR012677">
    <property type="entry name" value="Nucleotide-bd_a/b_plait_sf"/>
</dbReference>
<evidence type="ECO:0000256" key="2">
    <source>
        <dbReference type="SAM" id="Phobius"/>
    </source>
</evidence>
<feature type="domain" description="R3H" evidence="3">
    <location>
        <begin position="41"/>
        <end position="80"/>
    </location>
</feature>
<dbReference type="InterPro" id="IPR035979">
    <property type="entry name" value="RBD_domain_sf"/>
</dbReference>
<keyword evidence="2" id="KW-0472">Membrane</keyword>
<dbReference type="AlphaFoldDB" id="A0A671QDX0"/>
<dbReference type="Gene3D" id="3.30.70.330">
    <property type="match status" value="1"/>
</dbReference>
<evidence type="ECO:0000313" key="5">
    <source>
        <dbReference type="Proteomes" id="UP000472260"/>
    </source>
</evidence>
<protein>
    <submittedName>
        <fullName evidence="4">R3H and coiled-coil domain-containing protein 1-like</fullName>
    </submittedName>
</protein>
<dbReference type="PANTHER" id="PTHR21678:SF6">
    <property type="entry name" value="R3H AND COILED-COIL DOMAIN-CONTAINING PROTEIN 1"/>
    <property type="match status" value="1"/>
</dbReference>
<proteinExistence type="predicted"/>
<dbReference type="Pfam" id="PF01424">
    <property type="entry name" value="R3H"/>
    <property type="match status" value="1"/>
</dbReference>
<dbReference type="Proteomes" id="UP000472260">
    <property type="component" value="Unassembled WGS sequence"/>
</dbReference>
<feature type="region of interest" description="Disordered" evidence="1">
    <location>
        <begin position="91"/>
        <end position="132"/>
    </location>
</feature>
<sequence>MNFAYTVCLCVCMYVYQALMHVYFGLPAILSNLNVLICSILLFPPVPSRLRFLIHQTCANHPNLSTFSVGEGCARRVVVCCSDLRLPEEDQRDVEGSSHGRARSRDRVMESNSNTRSLEPSFNSRQRARRPEKAIYVPHAMRHKIVLEHPNLKESSVESCSDVTKEPLVASQKPEVDSTGQALGDEEFVQLSRSGPSPWPPAWDQTVSFFTSLTLDDETDEKCANNTFLPTDATLQQQDVDESLLSEIKAELRHGDITILNTCSDFPAYANIWLDPQEFGHIIEIYSFPAMFKTDDLLDAFADYSEGGMKIKWVDNTHALGVFSSQLAATQALSIKHPILKTRALLEGSQKAKWKAARHAEFIQPVKERPRTDTVVARRMVTRALGLSGRRFEMRNNFN</sequence>
<accession>A0A671QDX0</accession>
<dbReference type="PANTHER" id="PTHR21678">
    <property type="entry name" value="GROWTH INHIBITION AND DIFFERENTIATION RELATED PROTEIN 88"/>
    <property type="match status" value="1"/>
</dbReference>
<evidence type="ECO:0000256" key="1">
    <source>
        <dbReference type="SAM" id="MobiDB-lite"/>
    </source>
</evidence>
<reference evidence="4" key="1">
    <citation type="submission" date="2025-08" db="UniProtKB">
        <authorList>
            <consortium name="Ensembl"/>
        </authorList>
    </citation>
    <scope>IDENTIFICATION</scope>
</reference>
<dbReference type="InterPro" id="IPR001374">
    <property type="entry name" value="R3H_dom"/>
</dbReference>
<organism evidence="4 5">
    <name type="scientific">Sinocyclocheilus anshuiensis</name>
    <dbReference type="NCBI Taxonomy" id="1608454"/>
    <lineage>
        <taxon>Eukaryota</taxon>
        <taxon>Metazoa</taxon>
        <taxon>Chordata</taxon>
        <taxon>Craniata</taxon>
        <taxon>Vertebrata</taxon>
        <taxon>Euteleostomi</taxon>
        <taxon>Actinopterygii</taxon>
        <taxon>Neopterygii</taxon>
        <taxon>Teleostei</taxon>
        <taxon>Ostariophysi</taxon>
        <taxon>Cypriniformes</taxon>
        <taxon>Cyprinidae</taxon>
        <taxon>Cyprininae</taxon>
        <taxon>Sinocyclocheilus</taxon>
    </lineage>
</organism>
<feature type="compositionally biased region" description="Basic and acidic residues" evidence="1">
    <location>
        <begin position="91"/>
        <end position="109"/>
    </location>
</feature>
<evidence type="ECO:0000259" key="3">
    <source>
        <dbReference type="Pfam" id="PF01424"/>
    </source>
</evidence>
<dbReference type="SUPFAM" id="SSF54928">
    <property type="entry name" value="RNA-binding domain, RBD"/>
    <property type="match status" value="1"/>
</dbReference>
<name>A0A671QDX0_9TELE</name>
<feature type="compositionally biased region" description="Polar residues" evidence="1">
    <location>
        <begin position="110"/>
        <end position="125"/>
    </location>
</feature>
<dbReference type="InterPro" id="IPR039884">
    <property type="entry name" value="R3HC1/R3HCL"/>
</dbReference>
<keyword evidence="2" id="KW-1133">Transmembrane helix</keyword>
<feature type="transmembrane region" description="Helical" evidence="2">
    <location>
        <begin position="23"/>
        <end position="43"/>
    </location>
</feature>
<dbReference type="GO" id="GO:0003676">
    <property type="term" value="F:nucleic acid binding"/>
    <property type="evidence" value="ECO:0007669"/>
    <property type="project" value="InterPro"/>
</dbReference>
<keyword evidence="2" id="KW-0812">Transmembrane</keyword>
<dbReference type="Gene3D" id="3.30.1370.50">
    <property type="entry name" value="R3H-like domain"/>
    <property type="match status" value="1"/>
</dbReference>